<evidence type="ECO:0000259" key="1">
    <source>
        <dbReference type="SMART" id="SM00914"/>
    </source>
</evidence>
<evidence type="ECO:0000313" key="3">
    <source>
        <dbReference type="Proteomes" id="UP001597458"/>
    </source>
</evidence>
<dbReference type="Gene3D" id="4.10.810.10">
    <property type="entry name" value="Virus Scaffolding Protein, Chain A"/>
    <property type="match status" value="1"/>
</dbReference>
<dbReference type="InterPro" id="IPR027393">
    <property type="entry name" value="Virus_scaffolding_prot_C"/>
</dbReference>
<keyword evidence="3" id="KW-1185">Reference proteome</keyword>
<protein>
    <submittedName>
        <fullName evidence="2">IDEAL domain-containing protein</fullName>
    </submittedName>
</protein>
<dbReference type="EMBL" id="JBHUMR010000006">
    <property type="protein sequence ID" value="MFD2615983.1"/>
    <property type="molecule type" value="Genomic_DNA"/>
</dbReference>
<reference evidence="3" key="1">
    <citation type="journal article" date="2019" name="Int. J. Syst. Evol. Microbiol.">
        <title>The Global Catalogue of Microorganisms (GCM) 10K type strain sequencing project: providing services to taxonomists for standard genome sequencing and annotation.</title>
        <authorList>
            <consortium name="The Broad Institute Genomics Platform"/>
            <consortium name="The Broad Institute Genome Sequencing Center for Infectious Disease"/>
            <person name="Wu L."/>
            <person name="Ma J."/>
        </authorList>
    </citation>
    <scope>NUCLEOTIDE SEQUENCE [LARGE SCALE GENOMIC DNA]</scope>
    <source>
        <strain evidence="3">TISTR 2241</strain>
    </source>
</reference>
<name>A0ABW5PL57_9BACI</name>
<dbReference type="RefSeq" id="WP_141190658.1">
    <property type="nucleotide sequence ID" value="NZ_JBHUMR010000006.1"/>
</dbReference>
<dbReference type="Pfam" id="PF08858">
    <property type="entry name" value="IDEAL"/>
    <property type="match status" value="1"/>
</dbReference>
<dbReference type="Proteomes" id="UP001597458">
    <property type="component" value="Unassembled WGS sequence"/>
</dbReference>
<comment type="caution">
    <text evidence="2">The sequence shown here is derived from an EMBL/GenBank/DDBJ whole genome shotgun (WGS) entry which is preliminary data.</text>
</comment>
<proteinExistence type="predicted"/>
<accession>A0ABW5PL57</accession>
<evidence type="ECO:0000313" key="2">
    <source>
        <dbReference type="EMBL" id="MFD2615983.1"/>
    </source>
</evidence>
<dbReference type="SMART" id="SM00914">
    <property type="entry name" value="IDEAL"/>
    <property type="match status" value="1"/>
</dbReference>
<organism evidence="2 3">
    <name type="scientific">Terrilactibacillus laevilacticus</name>
    <dbReference type="NCBI Taxonomy" id="1380157"/>
    <lineage>
        <taxon>Bacteria</taxon>
        <taxon>Bacillati</taxon>
        <taxon>Bacillota</taxon>
        <taxon>Bacilli</taxon>
        <taxon>Bacillales</taxon>
        <taxon>Bacillaceae</taxon>
        <taxon>Terrilactibacillus</taxon>
    </lineage>
</organism>
<gene>
    <name evidence="2" type="ORF">ACFSTF_01420</name>
</gene>
<feature type="domain" description="IDEAL" evidence="1">
    <location>
        <begin position="65"/>
        <end position="97"/>
    </location>
</feature>
<dbReference type="InterPro" id="IPR014957">
    <property type="entry name" value="IDEAL_dom"/>
</dbReference>
<sequence>MEQSLQLDVGNWVKATTKKGAFLHGYITKINDTAGTVDVQVLQSDHKVMVGQTITLLKGVVKNLAMSNFNESEIRSLIDLALTTRDKDWFMELTKKLEGELKKAKGKSSNPIGIRSINSIRR</sequence>